<name>A0ACC6RMJ6_9BURK</name>
<gene>
    <name evidence="1" type="ORF">VSR83_22025</name>
</gene>
<dbReference type="EMBL" id="JAYMRU010000016">
    <property type="protein sequence ID" value="MEM5402748.1"/>
    <property type="molecule type" value="Genomic_DNA"/>
</dbReference>
<evidence type="ECO:0000313" key="1">
    <source>
        <dbReference type="EMBL" id="MEM5402748.1"/>
    </source>
</evidence>
<keyword evidence="2" id="KW-1185">Reference proteome</keyword>
<organism evidence="1 2">
    <name type="scientific">Paraburkholderia unamae</name>
    <dbReference type="NCBI Taxonomy" id="219649"/>
    <lineage>
        <taxon>Bacteria</taxon>
        <taxon>Pseudomonadati</taxon>
        <taxon>Pseudomonadota</taxon>
        <taxon>Betaproteobacteria</taxon>
        <taxon>Burkholderiales</taxon>
        <taxon>Burkholderiaceae</taxon>
        <taxon>Paraburkholderia</taxon>
    </lineage>
</organism>
<sequence length="141" mass="15326">MTDDAKTDIKSRITQDYVEFRKAAKYWSAIYNSFQFGAAILSAIAALVLKLDAIENLAFRNDLGAGLAAASALLIAMLTTGRFKDKWQANRVAAFAVRDLSYEIAKANAGPDKILSSLQHIGLTRNNAIVGLPTTLPHNQD</sequence>
<accession>A0ACC6RMJ6</accession>
<reference evidence="1" key="1">
    <citation type="submission" date="2024-01" db="EMBL/GenBank/DDBJ databases">
        <title>The diversity of rhizobia nodulating Mimosa spp. in eleven states of Brazil covering several biomes is determined by host plant, location, and edaphic factors.</title>
        <authorList>
            <person name="Rouws L."/>
            <person name="Barauna A."/>
            <person name="Beukes C."/>
            <person name="De Faria S.M."/>
            <person name="Gross E."/>
            <person name="Dos Reis Junior F.B."/>
            <person name="Simon M."/>
            <person name="Maluk M."/>
            <person name="Odee D.W."/>
            <person name="Kenicer G."/>
            <person name="Young J.P.W."/>
            <person name="Reis V.M."/>
            <person name="Zilli J."/>
            <person name="James E.K."/>
        </authorList>
    </citation>
    <scope>NUCLEOTIDE SEQUENCE</scope>
    <source>
        <strain evidence="1">JPY452</strain>
    </source>
</reference>
<dbReference type="Proteomes" id="UP001392318">
    <property type="component" value="Unassembled WGS sequence"/>
</dbReference>
<proteinExistence type="predicted"/>
<comment type="caution">
    <text evidence="1">The sequence shown here is derived from an EMBL/GenBank/DDBJ whole genome shotgun (WGS) entry which is preliminary data.</text>
</comment>
<evidence type="ECO:0000313" key="2">
    <source>
        <dbReference type="Proteomes" id="UP001392318"/>
    </source>
</evidence>
<protein>
    <submittedName>
        <fullName evidence="1">Uncharacterized protein</fullName>
    </submittedName>
</protein>